<evidence type="ECO:0000256" key="2">
    <source>
        <dbReference type="SAM" id="Phobius"/>
    </source>
</evidence>
<dbReference type="SUPFAM" id="SSF47699">
    <property type="entry name" value="Bifunctional inhibitor/lipid-transfer protein/seed storage 2S albumin"/>
    <property type="match status" value="1"/>
</dbReference>
<keyword evidence="2" id="KW-0472">Membrane</keyword>
<sequence length="134" mass="14085">MAGYGGGEVHVAYVRGFLKLDHKELVQGLRLSPFYKYPRMASKAQAITAFLLCLNLVFSSMASATTTCSIDYTKLKLGTSYCSLLAPLLDLDAAICLCAAIKAGLLGVVVDADATLGVLLAGCGKTRPSGFVCK</sequence>
<evidence type="ECO:0000259" key="3">
    <source>
        <dbReference type="Pfam" id="PF14547"/>
    </source>
</evidence>
<dbReference type="PANTHER" id="PTHR31731">
    <property type="match status" value="1"/>
</dbReference>
<proteinExistence type="inferred from homology"/>
<evidence type="ECO:0000313" key="4">
    <source>
        <dbReference type="EMBL" id="EEF22592.1"/>
    </source>
</evidence>
<evidence type="ECO:0000256" key="1">
    <source>
        <dbReference type="ARBA" id="ARBA00008965"/>
    </source>
</evidence>
<reference evidence="5" key="1">
    <citation type="journal article" date="2010" name="Nat. Biotechnol.">
        <title>Draft genome sequence of the oilseed species Ricinus communis.</title>
        <authorList>
            <person name="Chan A.P."/>
            <person name="Crabtree J."/>
            <person name="Zhao Q."/>
            <person name="Lorenzi H."/>
            <person name="Orvis J."/>
            <person name="Puiu D."/>
            <person name="Melake-Berhan A."/>
            <person name="Jones K.M."/>
            <person name="Redman J."/>
            <person name="Chen G."/>
            <person name="Cahoon E.B."/>
            <person name="Gedil M."/>
            <person name="Stanke M."/>
            <person name="Haas B.J."/>
            <person name="Wortman J.R."/>
            <person name="Fraser-Liggett C.M."/>
            <person name="Ravel J."/>
            <person name="Rabinowicz P.D."/>
        </authorList>
    </citation>
    <scope>NUCLEOTIDE SEQUENCE [LARGE SCALE GENOMIC DNA]</scope>
    <source>
        <strain evidence="5">cv. Hale</strain>
    </source>
</reference>
<organism evidence="4 5">
    <name type="scientific">Ricinus communis</name>
    <name type="common">Castor bean</name>
    <dbReference type="NCBI Taxonomy" id="3988"/>
    <lineage>
        <taxon>Eukaryota</taxon>
        <taxon>Viridiplantae</taxon>
        <taxon>Streptophyta</taxon>
        <taxon>Embryophyta</taxon>
        <taxon>Tracheophyta</taxon>
        <taxon>Spermatophyta</taxon>
        <taxon>Magnoliopsida</taxon>
        <taxon>eudicotyledons</taxon>
        <taxon>Gunneridae</taxon>
        <taxon>Pentapetalae</taxon>
        <taxon>rosids</taxon>
        <taxon>fabids</taxon>
        <taxon>Malpighiales</taxon>
        <taxon>Euphorbiaceae</taxon>
        <taxon>Acalyphoideae</taxon>
        <taxon>Acalypheae</taxon>
        <taxon>Ricinus</taxon>
    </lineage>
</organism>
<feature type="domain" description="Hydrophobic seed protein" evidence="3">
    <location>
        <begin position="79"/>
        <end position="133"/>
    </location>
</feature>
<dbReference type="InterPro" id="IPR051636">
    <property type="entry name" value="Plant_LTP/defense-related"/>
</dbReference>
<dbReference type="Pfam" id="PF14547">
    <property type="entry name" value="Hydrophob_seed"/>
    <property type="match status" value="1"/>
</dbReference>
<dbReference type="InterPro" id="IPR027923">
    <property type="entry name" value="Hydrophob_seed_dom"/>
</dbReference>
<dbReference type="Proteomes" id="UP000008311">
    <property type="component" value="Unassembled WGS sequence"/>
</dbReference>
<dbReference type="Gene3D" id="1.10.110.10">
    <property type="entry name" value="Plant lipid-transfer and hydrophobic proteins"/>
    <property type="match status" value="1"/>
</dbReference>
<keyword evidence="5" id="KW-1185">Reference proteome</keyword>
<dbReference type="AlphaFoldDB" id="B9TNH2"/>
<feature type="transmembrane region" description="Helical" evidence="2">
    <location>
        <begin position="46"/>
        <end position="64"/>
    </location>
</feature>
<name>B9TNH2_RICCO</name>
<dbReference type="STRING" id="3988.B9TNH2"/>
<evidence type="ECO:0000313" key="5">
    <source>
        <dbReference type="Proteomes" id="UP000008311"/>
    </source>
</evidence>
<dbReference type="EMBL" id="EQ992513">
    <property type="protein sequence ID" value="EEF22592.1"/>
    <property type="molecule type" value="Genomic_DNA"/>
</dbReference>
<dbReference type="InParanoid" id="B9TNH2"/>
<keyword evidence="2" id="KW-0812">Transmembrane</keyword>
<dbReference type="InterPro" id="IPR036312">
    <property type="entry name" value="Bifun_inhib/LTP/seed_sf"/>
</dbReference>
<keyword evidence="2" id="KW-1133">Transmembrane helix</keyword>
<accession>B9TNH2</accession>
<protein>
    <submittedName>
        <fullName evidence="4">Lipid binding protein, putative</fullName>
    </submittedName>
</protein>
<gene>
    <name evidence="4" type="ORF">RCOM_2101660</name>
</gene>
<comment type="similarity">
    <text evidence="1">Belongs to the plant LTP family. PEARLI1 subfamily.</text>
</comment>